<evidence type="ECO:0000256" key="1">
    <source>
        <dbReference type="ARBA" id="ARBA00010617"/>
    </source>
</evidence>
<dbReference type="PANTHER" id="PTHR46696">
    <property type="entry name" value="P450, PUTATIVE (EUROFUNG)-RELATED"/>
    <property type="match status" value="1"/>
</dbReference>
<evidence type="ECO:0000313" key="2">
    <source>
        <dbReference type="EMBL" id="GAA4696506.1"/>
    </source>
</evidence>
<dbReference type="PANTHER" id="PTHR46696:SF1">
    <property type="entry name" value="CYTOCHROME P450 YJIB-RELATED"/>
    <property type="match status" value="1"/>
</dbReference>
<reference evidence="3" key="1">
    <citation type="journal article" date="2019" name="Int. J. Syst. Evol. Microbiol.">
        <title>The Global Catalogue of Microorganisms (GCM) 10K type strain sequencing project: providing services to taxonomists for standard genome sequencing and annotation.</title>
        <authorList>
            <consortium name="The Broad Institute Genomics Platform"/>
            <consortium name="The Broad Institute Genome Sequencing Center for Infectious Disease"/>
            <person name="Wu L."/>
            <person name="Ma J."/>
        </authorList>
    </citation>
    <scope>NUCLEOTIDE SEQUENCE [LARGE SCALE GENOMIC DNA]</scope>
    <source>
        <strain evidence="3">JCM 17975</strain>
    </source>
</reference>
<dbReference type="SUPFAM" id="SSF48264">
    <property type="entry name" value="Cytochrome P450"/>
    <property type="match status" value="1"/>
</dbReference>
<accession>A0ABP8X083</accession>
<dbReference type="InterPro" id="IPR017972">
    <property type="entry name" value="Cyt_P450_CS"/>
</dbReference>
<protein>
    <submittedName>
        <fullName evidence="2">Cytochrome P450</fullName>
    </submittedName>
</protein>
<name>A0ABP8X083_9MICO</name>
<dbReference type="PRINTS" id="PR00359">
    <property type="entry name" value="BP450"/>
</dbReference>
<dbReference type="EMBL" id="BAABHM010000009">
    <property type="protein sequence ID" value="GAA4696506.1"/>
    <property type="molecule type" value="Genomic_DNA"/>
</dbReference>
<sequence length="410" mass="44444">MSDLEPRRSGGRVALVDLTGAEDMTAALRELQERWGPVAPVDLEPGVPGWLVLGHAEVMEVMRTESVFARDPRHWKERLPLESTLHAILSPAGRRALYYADGADHRRLRLPVDEAFAGLDEAQTAALVRGVCSGLIDSFAAQGHAELIGGYAAAVSFLAVSGMFGFDERQGIALLRCASGVFGHGGDSVTALATMDQIVLDHVLATRENPGPNLTARFVEHPSFEDDTEIVHSMVVAICAANEMLVTWIAATLRRMLTDPRYTGRVTGVRRGLDDAMDETLWSEPPVANLPARYAVADCTLGRVRIRAGDAIVMGVAAANNDPRVRTADDLFEAGNRSHLSFGVGPHACPARRPGRLVVKIAVESLMERLDLRLTDPTVTWAPSPWSRYPAVLPVAFTPERQAARTPARV</sequence>
<dbReference type="RefSeq" id="WP_253875042.1">
    <property type="nucleotide sequence ID" value="NZ_BAABHM010000009.1"/>
</dbReference>
<keyword evidence="3" id="KW-1185">Reference proteome</keyword>
<proteinExistence type="inferred from homology"/>
<evidence type="ECO:0000313" key="3">
    <source>
        <dbReference type="Proteomes" id="UP001500843"/>
    </source>
</evidence>
<organism evidence="2 3">
    <name type="scientific">Promicromonospora umidemergens</name>
    <dbReference type="NCBI Taxonomy" id="629679"/>
    <lineage>
        <taxon>Bacteria</taxon>
        <taxon>Bacillati</taxon>
        <taxon>Actinomycetota</taxon>
        <taxon>Actinomycetes</taxon>
        <taxon>Micrococcales</taxon>
        <taxon>Promicromonosporaceae</taxon>
        <taxon>Promicromonospora</taxon>
    </lineage>
</organism>
<comment type="caution">
    <text evidence="2">The sequence shown here is derived from an EMBL/GenBank/DDBJ whole genome shotgun (WGS) entry which is preliminary data.</text>
</comment>
<dbReference type="PROSITE" id="PS00086">
    <property type="entry name" value="CYTOCHROME_P450"/>
    <property type="match status" value="1"/>
</dbReference>
<dbReference type="InterPro" id="IPR036396">
    <property type="entry name" value="Cyt_P450_sf"/>
</dbReference>
<comment type="similarity">
    <text evidence="1">Belongs to the cytochrome P450 family.</text>
</comment>
<dbReference type="Gene3D" id="1.10.630.10">
    <property type="entry name" value="Cytochrome P450"/>
    <property type="match status" value="1"/>
</dbReference>
<gene>
    <name evidence="2" type="ORF">GCM10023198_15630</name>
</gene>
<dbReference type="InterPro" id="IPR002397">
    <property type="entry name" value="Cyt_P450_B"/>
</dbReference>
<dbReference type="Proteomes" id="UP001500843">
    <property type="component" value="Unassembled WGS sequence"/>
</dbReference>